<gene>
    <name evidence="1" type="ORF">Pr1d_47100</name>
</gene>
<evidence type="ECO:0000313" key="2">
    <source>
        <dbReference type="Proteomes" id="UP000323917"/>
    </source>
</evidence>
<evidence type="ECO:0000313" key="1">
    <source>
        <dbReference type="EMBL" id="QEG37368.1"/>
    </source>
</evidence>
<proteinExistence type="predicted"/>
<dbReference type="KEGG" id="bgok:Pr1d_47100"/>
<accession>A0A5B9QEC4</accession>
<sequence>MKGFKVVSLHLFPLSQALLGAMYQTACILRSLKFNAVASTSPFEQLSEMREVFLTRASLKISYVHQDAPSAASKRDLLNCTGVPDFQQKRFSRIRVGRNDRCEFDKLTSPNSGTEAYLGPII</sequence>
<keyword evidence="2" id="KW-1185">Reference proteome</keyword>
<organism evidence="1 2">
    <name type="scientific">Bythopirellula goksoeyrii</name>
    <dbReference type="NCBI Taxonomy" id="1400387"/>
    <lineage>
        <taxon>Bacteria</taxon>
        <taxon>Pseudomonadati</taxon>
        <taxon>Planctomycetota</taxon>
        <taxon>Planctomycetia</taxon>
        <taxon>Pirellulales</taxon>
        <taxon>Lacipirellulaceae</taxon>
        <taxon>Bythopirellula</taxon>
    </lineage>
</organism>
<reference evidence="1 2" key="1">
    <citation type="submission" date="2019-08" db="EMBL/GenBank/DDBJ databases">
        <title>Deep-cultivation of Planctomycetes and their phenomic and genomic characterization uncovers novel biology.</title>
        <authorList>
            <person name="Wiegand S."/>
            <person name="Jogler M."/>
            <person name="Boedeker C."/>
            <person name="Pinto D."/>
            <person name="Vollmers J."/>
            <person name="Rivas-Marin E."/>
            <person name="Kohn T."/>
            <person name="Peeters S.H."/>
            <person name="Heuer A."/>
            <person name="Rast P."/>
            <person name="Oberbeckmann S."/>
            <person name="Bunk B."/>
            <person name="Jeske O."/>
            <person name="Meyerdierks A."/>
            <person name="Storesund J.E."/>
            <person name="Kallscheuer N."/>
            <person name="Luecker S."/>
            <person name="Lage O.M."/>
            <person name="Pohl T."/>
            <person name="Merkel B.J."/>
            <person name="Hornburger P."/>
            <person name="Mueller R.-W."/>
            <person name="Bruemmer F."/>
            <person name="Labrenz M."/>
            <person name="Spormann A.M."/>
            <person name="Op den Camp H."/>
            <person name="Overmann J."/>
            <person name="Amann R."/>
            <person name="Jetten M.S.M."/>
            <person name="Mascher T."/>
            <person name="Medema M.H."/>
            <person name="Devos D.P."/>
            <person name="Kaster A.-K."/>
            <person name="Ovreas L."/>
            <person name="Rohde M."/>
            <person name="Galperin M.Y."/>
            <person name="Jogler C."/>
        </authorList>
    </citation>
    <scope>NUCLEOTIDE SEQUENCE [LARGE SCALE GENOMIC DNA]</scope>
    <source>
        <strain evidence="1 2">Pr1d</strain>
    </source>
</reference>
<dbReference type="AlphaFoldDB" id="A0A5B9QEC4"/>
<protein>
    <submittedName>
        <fullName evidence="1">Uncharacterized protein</fullName>
    </submittedName>
</protein>
<dbReference type="Proteomes" id="UP000323917">
    <property type="component" value="Chromosome"/>
</dbReference>
<name>A0A5B9QEC4_9BACT</name>
<dbReference type="EMBL" id="CP042913">
    <property type="protein sequence ID" value="QEG37368.1"/>
    <property type="molecule type" value="Genomic_DNA"/>
</dbReference>